<accession>A0A0G3EQL7</accession>
<dbReference type="CDD" id="cd18774">
    <property type="entry name" value="PDC2_HK_sensor"/>
    <property type="match status" value="1"/>
</dbReference>
<dbReference type="Pfam" id="PF02518">
    <property type="entry name" value="HATPase_c"/>
    <property type="match status" value="1"/>
</dbReference>
<dbReference type="CDD" id="cd16917">
    <property type="entry name" value="HATPase_UhpB-NarQ-NarX-like"/>
    <property type="match status" value="1"/>
</dbReference>
<evidence type="ECO:0000313" key="12">
    <source>
        <dbReference type="Proteomes" id="UP000036700"/>
    </source>
</evidence>
<feature type="transmembrane region" description="Helical" evidence="9">
    <location>
        <begin position="13"/>
        <end position="34"/>
    </location>
</feature>
<dbReference type="OrthoDB" id="9797605at2"/>
<evidence type="ECO:0000259" key="10">
    <source>
        <dbReference type="PROSITE" id="PS50109"/>
    </source>
</evidence>
<dbReference type="InterPro" id="IPR003594">
    <property type="entry name" value="HATPase_dom"/>
</dbReference>
<sequence length="472" mass="51451">MLSVPIPGLRRKLLLLALLPFMIATAIIAVAVVLQAQTLSNSQRRIIAAAYRTSKQAELRHYMDLAQSAIAPLYDSGRNDPATRERALQILSKLEFGTDGYFFVYDLNGKSLMHPRQPELVGQNLWSLRAPDGTSPIQRLIHRAEQGGGFVEYPWRRPSTHQIEPKLGYVLKLDRWGWMIGTGIYLDDVTAALAQIDQHASMNIKRTLLWIGLTGTLGMLAIGICGLALNITDWRSSDAKLKLLANQVVESQEAERGRLSRELHDGVSQMLVSTKLLLESVPAHAGQAGGDPGMVEATIGKALAQINRTLGEIRRISHALRPSMLDDFGLAAALVQLGTEFGETGYMPRENVVVDVSAAQGKSLPDSFNTILFRIAQEALSNIARHASASRVKIALAVLPRQVMLSVMDNGQGFDSEAVQADAQRGIGLRNMRERVESLGGCLQIDSSPGHTELIALIPYHPAQPQTAAALT</sequence>
<keyword evidence="3" id="KW-0808">Transferase</keyword>
<proteinExistence type="predicted"/>
<dbReference type="EMBL" id="CP011568">
    <property type="protein sequence ID" value="AKJ68324.1"/>
    <property type="molecule type" value="Genomic_DNA"/>
</dbReference>
<keyword evidence="12" id="KW-1185">Reference proteome</keyword>
<keyword evidence="2" id="KW-1003">Cell membrane</keyword>
<evidence type="ECO:0000256" key="9">
    <source>
        <dbReference type="SAM" id="Phobius"/>
    </source>
</evidence>
<dbReference type="GO" id="GO:0046983">
    <property type="term" value="F:protein dimerization activity"/>
    <property type="evidence" value="ECO:0007669"/>
    <property type="project" value="InterPro"/>
</dbReference>
<dbReference type="SMART" id="SM01049">
    <property type="entry name" value="Cache_2"/>
    <property type="match status" value="1"/>
</dbReference>
<evidence type="ECO:0000256" key="4">
    <source>
        <dbReference type="ARBA" id="ARBA00022692"/>
    </source>
</evidence>
<evidence type="ECO:0000256" key="5">
    <source>
        <dbReference type="ARBA" id="ARBA00022777"/>
    </source>
</evidence>
<dbReference type="InterPro" id="IPR050482">
    <property type="entry name" value="Sensor_HK_TwoCompSys"/>
</dbReference>
<dbReference type="PROSITE" id="PS50109">
    <property type="entry name" value="HIS_KIN"/>
    <property type="match status" value="1"/>
</dbReference>
<name>A0A0G3EQL7_9BURK</name>
<dbReference type="KEGG" id="ptx:ABW99_08960"/>
<dbReference type="Gene3D" id="3.30.565.10">
    <property type="entry name" value="Histidine kinase-like ATPase, C-terminal domain"/>
    <property type="match status" value="1"/>
</dbReference>
<dbReference type="PIRSF" id="PIRSF037314">
    <property type="entry name" value="STHK_MctS"/>
    <property type="match status" value="1"/>
</dbReference>
<organism evidence="11 12">
    <name type="scientific">Pandoraea thiooxydans</name>
    <dbReference type="NCBI Taxonomy" id="445709"/>
    <lineage>
        <taxon>Bacteria</taxon>
        <taxon>Pseudomonadati</taxon>
        <taxon>Pseudomonadota</taxon>
        <taxon>Betaproteobacteria</taxon>
        <taxon>Burkholderiales</taxon>
        <taxon>Burkholderiaceae</taxon>
        <taxon>Pandoraea</taxon>
    </lineage>
</organism>
<gene>
    <name evidence="11" type="ORF">ABW99_08960</name>
</gene>
<dbReference type="SUPFAM" id="SSF55874">
    <property type="entry name" value="ATPase domain of HSP90 chaperone/DNA topoisomerase II/histidine kinase"/>
    <property type="match status" value="1"/>
</dbReference>
<dbReference type="InterPro" id="IPR036890">
    <property type="entry name" value="HATPase_C_sf"/>
</dbReference>
<evidence type="ECO:0000256" key="7">
    <source>
        <dbReference type="ARBA" id="ARBA00023012"/>
    </source>
</evidence>
<keyword evidence="4 9" id="KW-0812">Transmembrane</keyword>
<dbReference type="SMART" id="SM00387">
    <property type="entry name" value="HATPase_c"/>
    <property type="match status" value="1"/>
</dbReference>
<evidence type="ECO:0000256" key="8">
    <source>
        <dbReference type="ARBA" id="ARBA00023136"/>
    </source>
</evidence>
<dbReference type="AlphaFoldDB" id="A0A0G3EQL7"/>
<dbReference type="GO" id="GO:0005886">
    <property type="term" value="C:plasma membrane"/>
    <property type="evidence" value="ECO:0007669"/>
    <property type="project" value="UniProtKB-SubCell"/>
</dbReference>
<feature type="transmembrane region" description="Helical" evidence="9">
    <location>
        <begin position="208"/>
        <end position="229"/>
    </location>
</feature>
<evidence type="ECO:0000256" key="2">
    <source>
        <dbReference type="ARBA" id="ARBA00022475"/>
    </source>
</evidence>
<keyword evidence="5 11" id="KW-0418">Kinase</keyword>
<evidence type="ECO:0000313" key="11">
    <source>
        <dbReference type="EMBL" id="AKJ68324.1"/>
    </source>
</evidence>
<dbReference type="InterPro" id="IPR017171">
    <property type="entry name" value="Sig_transdc_His_kinase_MctS"/>
</dbReference>
<dbReference type="Proteomes" id="UP000036700">
    <property type="component" value="Chromosome"/>
</dbReference>
<dbReference type="STRING" id="445709.ABW99_08960"/>
<dbReference type="InterPro" id="IPR033480">
    <property type="entry name" value="sCache_2"/>
</dbReference>
<dbReference type="GO" id="GO:0000155">
    <property type="term" value="F:phosphorelay sensor kinase activity"/>
    <property type="evidence" value="ECO:0007669"/>
    <property type="project" value="InterPro"/>
</dbReference>
<dbReference type="RefSeq" id="WP_047214144.1">
    <property type="nucleotide sequence ID" value="NZ_CP011568.3"/>
</dbReference>
<protein>
    <submittedName>
        <fullName evidence="11">Histidine kinase</fullName>
    </submittedName>
</protein>
<dbReference type="PANTHER" id="PTHR24421">
    <property type="entry name" value="NITRATE/NITRITE SENSOR PROTEIN NARX-RELATED"/>
    <property type="match status" value="1"/>
</dbReference>
<dbReference type="Pfam" id="PF07730">
    <property type="entry name" value="HisKA_3"/>
    <property type="match status" value="1"/>
</dbReference>
<reference evidence="12" key="1">
    <citation type="submission" date="2015-06" db="EMBL/GenBank/DDBJ databases">
        <authorList>
            <person name="Lim Y.L."/>
            <person name="Ee R."/>
            <person name="Yong D."/>
            <person name="How K.Y."/>
            <person name="Yin W.F."/>
            <person name="Chan K.G."/>
        </authorList>
    </citation>
    <scope>NUCLEOTIDE SEQUENCE [LARGE SCALE GENOMIC DNA]</scope>
    <source>
        <strain evidence="12">DSM 25325</strain>
    </source>
</reference>
<dbReference type="Gene3D" id="1.20.5.1930">
    <property type="match status" value="1"/>
</dbReference>
<keyword evidence="8 9" id="KW-0472">Membrane</keyword>
<keyword evidence="7" id="KW-0902">Two-component regulatory system</keyword>
<keyword evidence="6 9" id="KW-1133">Transmembrane helix</keyword>
<dbReference type="InterPro" id="IPR005467">
    <property type="entry name" value="His_kinase_dom"/>
</dbReference>
<dbReference type="PATRIC" id="fig|445709.3.peg.1917"/>
<dbReference type="Pfam" id="PF17200">
    <property type="entry name" value="sCache_2"/>
    <property type="match status" value="1"/>
</dbReference>
<evidence type="ECO:0000256" key="6">
    <source>
        <dbReference type="ARBA" id="ARBA00022989"/>
    </source>
</evidence>
<evidence type="ECO:0000256" key="3">
    <source>
        <dbReference type="ARBA" id="ARBA00022679"/>
    </source>
</evidence>
<evidence type="ECO:0000256" key="1">
    <source>
        <dbReference type="ARBA" id="ARBA00004651"/>
    </source>
</evidence>
<comment type="subcellular location">
    <subcellularLocation>
        <location evidence="1">Cell membrane</location>
        <topology evidence="1">Multi-pass membrane protein</topology>
    </subcellularLocation>
</comment>
<dbReference type="Gene3D" id="3.30.450.20">
    <property type="entry name" value="PAS domain"/>
    <property type="match status" value="1"/>
</dbReference>
<feature type="domain" description="Histidine kinase" evidence="10">
    <location>
        <begin position="258"/>
        <end position="462"/>
    </location>
</feature>
<dbReference type="InterPro" id="IPR011712">
    <property type="entry name" value="Sig_transdc_His_kin_sub3_dim/P"/>
</dbReference>